<evidence type="ECO:0000259" key="1">
    <source>
        <dbReference type="PROSITE" id="PS50042"/>
    </source>
</evidence>
<comment type="caution">
    <text evidence="2">The sequence shown here is derived from an EMBL/GenBank/DDBJ whole genome shotgun (WGS) entry which is preliminary data.</text>
</comment>
<dbReference type="PROSITE" id="PS50042">
    <property type="entry name" value="CNMP_BINDING_3"/>
    <property type="match status" value="1"/>
</dbReference>
<reference evidence="2" key="2">
    <citation type="submission" date="2021-09" db="EMBL/GenBank/DDBJ databases">
        <authorList>
            <person name="Gilroy R."/>
        </authorList>
    </citation>
    <scope>NUCLEOTIDE SEQUENCE</scope>
    <source>
        <strain evidence="2">ChiGjej2B2-7701</strain>
    </source>
</reference>
<organism evidence="2 3">
    <name type="scientific">Collinsella ihumii</name>
    <dbReference type="NCBI Taxonomy" id="1720204"/>
    <lineage>
        <taxon>Bacteria</taxon>
        <taxon>Bacillati</taxon>
        <taxon>Actinomycetota</taxon>
        <taxon>Coriobacteriia</taxon>
        <taxon>Coriobacteriales</taxon>
        <taxon>Coriobacteriaceae</taxon>
        <taxon>Collinsella</taxon>
    </lineage>
</organism>
<evidence type="ECO:0000313" key="2">
    <source>
        <dbReference type="EMBL" id="HJG31083.1"/>
    </source>
</evidence>
<feature type="domain" description="Cyclic nucleotide-binding" evidence="1">
    <location>
        <begin position="193"/>
        <end position="249"/>
    </location>
</feature>
<dbReference type="AlphaFoldDB" id="A0A921IQW0"/>
<accession>A0A921IQW0</accession>
<name>A0A921IQW0_9ACTN</name>
<protein>
    <submittedName>
        <fullName evidence="2">DUF4012 domain-containing protein</fullName>
    </submittedName>
</protein>
<dbReference type="InterPro" id="IPR025101">
    <property type="entry name" value="DUF4012"/>
</dbReference>
<dbReference type="Proteomes" id="UP000746751">
    <property type="component" value="Unassembled WGS sequence"/>
</dbReference>
<reference evidence="2" key="1">
    <citation type="journal article" date="2021" name="PeerJ">
        <title>Extensive microbial diversity within the chicken gut microbiome revealed by metagenomics and culture.</title>
        <authorList>
            <person name="Gilroy R."/>
            <person name="Ravi A."/>
            <person name="Getino M."/>
            <person name="Pursley I."/>
            <person name="Horton D.L."/>
            <person name="Alikhan N.F."/>
            <person name="Baker D."/>
            <person name="Gharbi K."/>
            <person name="Hall N."/>
            <person name="Watson M."/>
            <person name="Adriaenssens E.M."/>
            <person name="Foster-Nyarko E."/>
            <person name="Jarju S."/>
            <person name="Secka A."/>
            <person name="Antonio M."/>
            <person name="Oren A."/>
            <person name="Chaudhuri R.R."/>
            <person name="La Ragione R."/>
            <person name="Hildebrand F."/>
            <person name="Pallen M.J."/>
        </authorList>
    </citation>
    <scope>NUCLEOTIDE SEQUENCE</scope>
    <source>
        <strain evidence="2">ChiGjej2B2-7701</strain>
    </source>
</reference>
<dbReference type="Pfam" id="PF13196">
    <property type="entry name" value="DUF4012"/>
    <property type="match status" value="1"/>
</dbReference>
<sequence>MDKVTSGELSTLPQDATELSTLCADLEAETSGPLWRAATFVPVVGGDVSAARELVSVLADVSSEALVPMAEQLSQATPGKLFADGVVNISAVCAVVDSLAASADVLNQANIRVQNIGDTTISQVTELVDTAKAGFSMLDGVASSSEKLSPVLPAMLGAEGARSYLIVAQNNVELRANGGLGSHQGLITVDNGVLTMGEFTSTVTITEDQKLPVTDEEQNLFNKLMGHMGMYGAEALLTPDYPRAASLITQMWQVKYGEHVDGVIAVDPVFLQYLLSAVGASVSLPDGSVVDGSNAATVLMHDVYWDYPQEESDAIFSAVAGDAFDAVLSGIGNADMMALVSAFQRGCEEGRFNVWMEDPAEEDAIEAMGMAAAIPDADDLTSAPQAGVYLNNMGFSKMDWYLDFDVQVGSPVAQSDGSREYAVTVNLKNTLTAEEEQRLPDYVGVHLIKEDGSIEFCGLERYIVYLYAPAGGSISDVQVTGDGGMRMNDGTHDGLEVKYGMIDLYDQESCTVTYTITVPAGVSGELTMRTTPTCQEVREAGE</sequence>
<dbReference type="InterPro" id="IPR000595">
    <property type="entry name" value="cNMP-bd_dom"/>
</dbReference>
<evidence type="ECO:0000313" key="3">
    <source>
        <dbReference type="Proteomes" id="UP000746751"/>
    </source>
</evidence>
<dbReference type="EMBL" id="DYVF01000043">
    <property type="protein sequence ID" value="HJG31083.1"/>
    <property type="molecule type" value="Genomic_DNA"/>
</dbReference>
<proteinExistence type="predicted"/>
<gene>
    <name evidence="2" type="ORF">K8U80_06765</name>
</gene>